<dbReference type="RefSeq" id="WP_157192258.1">
    <property type="nucleotide sequence ID" value="NZ_CP046621.1"/>
</dbReference>
<sequence>MIRLSGGAKPDLNGTQVHLQAPRKSAGLLAAALRGQAMIKQFEPDLLAYAR</sequence>
<dbReference type="Proteomes" id="UP000426235">
    <property type="component" value="Chromosome"/>
</dbReference>
<keyword evidence="2" id="KW-1185">Reference proteome</keyword>
<evidence type="ECO:0000313" key="2">
    <source>
        <dbReference type="Proteomes" id="UP000426235"/>
    </source>
</evidence>
<proteinExistence type="predicted"/>
<reference evidence="1" key="1">
    <citation type="submission" date="2019-12" db="EMBL/GenBank/DDBJ databases">
        <title>Hybrid Genome Assemblies of two High G+C Isolates from Undergraduate Microbiology Courses.</title>
        <authorList>
            <person name="Ne Ville C.J."/>
            <person name="Enright D."/>
            <person name="Hernandez I."/>
            <person name="Dodsworth J."/>
            <person name="Orwin P.M."/>
        </authorList>
    </citation>
    <scope>NUCLEOTIDE SEQUENCE [LARGE SCALE GENOMIC DNA]</scope>
    <source>
        <strain evidence="1">Neo</strain>
    </source>
</reference>
<protein>
    <submittedName>
        <fullName evidence="1">Uncharacterized protein</fullName>
    </submittedName>
</protein>
<dbReference type="AlphaFoldDB" id="A0A6I6H7Q8"/>
<organism evidence="1 2">
    <name type="scientific">Pseudomonas alkylphenolica</name>
    <dbReference type="NCBI Taxonomy" id="237609"/>
    <lineage>
        <taxon>Bacteria</taxon>
        <taxon>Pseudomonadati</taxon>
        <taxon>Pseudomonadota</taxon>
        <taxon>Gammaproteobacteria</taxon>
        <taxon>Pseudomonadales</taxon>
        <taxon>Pseudomonadaceae</taxon>
        <taxon>Pseudomonas</taxon>
    </lineage>
</organism>
<gene>
    <name evidence="1" type="ORF">GPJ81_11365</name>
</gene>
<accession>A0A6I6H7Q8</accession>
<dbReference type="EMBL" id="CP046621">
    <property type="protein sequence ID" value="QGW77254.1"/>
    <property type="molecule type" value="Genomic_DNA"/>
</dbReference>
<evidence type="ECO:0000313" key="1">
    <source>
        <dbReference type="EMBL" id="QGW77254.1"/>
    </source>
</evidence>
<name>A0A6I6H7Q8_9PSED</name>